<keyword evidence="10" id="KW-1185">Reference proteome</keyword>
<evidence type="ECO:0000256" key="6">
    <source>
        <dbReference type="PROSITE-ProRule" id="PRU00278"/>
    </source>
</evidence>
<keyword evidence="7" id="KW-1133">Transmembrane helix</keyword>
<keyword evidence="7" id="KW-0812">Transmembrane</keyword>
<dbReference type="Proteomes" id="UP000265725">
    <property type="component" value="Chromosome"/>
</dbReference>
<dbReference type="EMBL" id="CP032418">
    <property type="protein sequence ID" value="AYC30679.1"/>
    <property type="molecule type" value="Genomic_DNA"/>
</dbReference>
<name>A0A385YUZ4_9BACL</name>
<organism evidence="9 10">
    <name type="scientific">Paenisporosarcina cavernae</name>
    <dbReference type="NCBI Taxonomy" id="2320858"/>
    <lineage>
        <taxon>Bacteria</taxon>
        <taxon>Bacillati</taxon>
        <taxon>Bacillota</taxon>
        <taxon>Bacilli</taxon>
        <taxon>Bacillales</taxon>
        <taxon>Caryophanaceae</taxon>
        <taxon>Paenisporosarcina</taxon>
    </lineage>
</organism>
<dbReference type="AlphaFoldDB" id="A0A385YUZ4"/>
<dbReference type="PANTHER" id="PTHR47245">
    <property type="entry name" value="PEPTIDYLPROLYL ISOMERASE"/>
    <property type="match status" value="1"/>
</dbReference>
<evidence type="ECO:0000313" key="9">
    <source>
        <dbReference type="EMBL" id="AYC30679.1"/>
    </source>
</evidence>
<dbReference type="InterPro" id="IPR046357">
    <property type="entry name" value="PPIase_dom_sf"/>
</dbReference>
<dbReference type="KEGG" id="paek:D3873_12995"/>
<dbReference type="EC" id="5.2.1.8" evidence="2"/>
<proteinExistence type="predicted"/>
<dbReference type="Gene3D" id="3.10.50.40">
    <property type="match status" value="1"/>
</dbReference>
<dbReference type="SUPFAM" id="SSF54534">
    <property type="entry name" value="FKBP-like"/>
    <property type="match status" value="1"/>
</dbReference>
<evidence type="ECO:0000256" key="7">
    <source>
        <dbReference type="SAM" id="Phobius"/>
    </source>
</evidence>
<keyword evidence="7" id="KW-0472">Membrane</keyword>
<dbReference type="Pfam" id="PF13145">
    <property type="entry name" value="Rotamase_2"/>
    <property type="match status" value="1"/>
</dbReference>
<dbReference type="InterPro" id="IPR023058">
    <property type="entry name" value="PPIase_PpiC_CS"/>
</dbReference>
<sequence>MRRSPNVPTPKPARRLKTKPVLVVLSVLLLGNLLWFIAWLIPNKASGGNEEVASVGGEAISREDWMVAMESRYGKETLLDLVNMKVMEKAATKYALKATDEEIDLELSLLRSAQDSTSQHAFGLDEKTQREKVRAQLLLEKVLTKDVVIEDDAIRTYFDENKSLYNIPSARKSKIIVVASKKEAEETWKELEDGSSFEALARERSIDTTSAALGGDIGYVTDEYEDPAVADAAFTLDKGEWSEPVAMSNGSYAIVVVEQVVEGKTFQFEEVKDHIKRELALEQLPQSVSPEIFWKEFDTKWFYGE</sequence>
<accession>A0A385YUZ4</accession>
<dbReference type="PROSITE" id="PS50198">
    <property type="entry name" value="PPIC_PPIASE_2"/>
    <property type="match status" value="1"/>
</dbReference>
<dbReference type="InterPro" id="IPR000297">
    <property type="entry name" value="PPIase_PpiC"/>
</dbReference>
<dbReference type="OrthoDB" id="2677468at2"/>
<evidence type="ECO:0000256" key="4">
    <source>
        <dbReference type="ARBA" id="ARBA00023110"/>
    </source>
</evidence>
<evidence type="ECO:0000313" key="10">
    <source>
        <dbReference type="Proteomes" id="UP000265725"/>
    </source>
</evidence>
<keyword evidence="3" id="KW-0732">Signal</keyword>
<dbReference type="PANTHER" id="PTHR47245:SF1">
    <property type="entry name" value="FOLDASE PROTEIN PRSA"/>
    <property type="match status" value="1"/>
</dbReference>
<evidence type="ECO:0000256" key="1">
    <source>
        <dbReference type="ARBA" id="ARBA00000971"/>
    </source>
</evidence>
<dbReference type="Gene3D" id="1.10.4030.10">
    <property type="entry name" value="Porin chaperone SurA, peptide-binding domain"/>
    <property type="match status" value="1"/>
</dbReference>
<gene>
    <name evidence="9" type="ORF">D3873_12995</name>
</gene>
<dbReference type="InterPro" id="IPR050245">
    <property type="entry name" value="PrsA_foldase"/>
</dbReference>
<evidence type="ECO:0000256" key="3">
    <source>
        <dbReference type="ARBA" id="ARBA00022729"/>
    </source>
</evidence>
<keyword evidence="4 6" id="KW-0697">Rotamase</keyword>
<dbReference type="GO" id="GO:0003755">
    <property type="term" value="F:peptidyl-prolyl cis-trans isomerase activity"/>
    <property type="evidence" value="ECO:0007669"/>
    <property type="project" value="UniProtKB-KW"/>
</dbReference>
<feature type="domain" description="PpiC" evidence="8">
    <location>
        <begin position="168"/>
        <end position="258"/>
    </location>
</feature>
<keyword evidence="5 6" id="KW-0413">Isomerase</keyword>
<reference evidence="10" key="1">
    <citation type="submission" date="2018-09" db="EMBL/GenBank/DDBJ databases">
        <authorList>
            <person name="Zhu H."/>
        </authorList>
    </citation>
    <scope>NUCLEOTIDE SEQUENCE [LARGE SCALE GENOMIC DNA]</scope>
    <source>
        <strain evidence="10">K2R23-3</strain>
    </source>
</reference>
<evidence type="ECO:0000256" key="2">
    <source>
        <dbReference type="ARBA" id="ARBA00013194"/>
    </source>
</evidence>
<dbReference type="RefSeq" id="WP_119884392.1">
    <property type="nucleotide sequence ID" value="NZ_CP032418.1"/>
</dbReference>
<evidence type="ECO:0000256" key="5">
    <source>
        <dbReference type="ARBA" id="ARBA00023235"/>
    </source>
</evidence>
<protein>
    <recommendedName>
        <fullName evidence="2">peptidylprolyl isomerase</fullName>
        <ecNumber evidence="2">5.2.1.8</ecNumber>
    </recommendedName>
</protein>
<evidence type="ECO:0000259" key="8">
    <source>
        <dbReference type="PROSITE" id="PS50198"/>
    </source>
</evidence>
<dbReference type="PROSITE" id="PS01096">
    <property type="entry name" value="PPIC_PPIASE_1"/>
    <property type="match status" value="1"/>
</dbReference>
<comment type="catalytic activity">
    <reaction evidence="1">
        <text>[protein]-peptidylproline (omega=180) = [protein]-peptidylproline (omega=0)</text>
        <dbReference type="Rhea" id="RHEA:16237"/>
        <dbReference type="Rhea" id="RHEA-COMP:10747"/>
        <dbReference type="Rhea" id="RHEA-COMP:10748"/>
        <dbReference type="ChEBI" id="CHEBI:83833"/>
        <dbReference type="ChEBI" id="CHEBI:83834"/>
        <dbReference type="EC" id="5.2.1.8"/>
    </reaction>
</comment>
<feature type="transmembrane region" description="Helical" evidence="7">
    <location>
        <begin position="21"/>
        <end position="41"/>
    </location>
</feature>